<feature type="compositionally biased region" description="Polar residues" evidence="8">
    <location>
        <begin position="480"/>
        <end position="494"/>
    </location>
</feature>
<feature type="domain" description="Reverse transcriptase RNase H-like" evidence="11">
    <location>
        <begin position="1188"/>
        <end position="1290"/>
    </location>
</feature>
<evidence type="ECO:0000259" key="9">
    <source>
        <dbReference type="Pfam" id="PF00078"/>
    </source>
</evidence>
<sequence length="1294" mass="146842">MLRSPVRRLSACPRVVKIGDGRWSAHPSAYAPAFGDKLHEMGAGAPISALKRPKHHMRRSQNPDLARYDLEIERTFQARRRKLAEHVEQEVKVKENQIIIMADNYENTPVRNLALPRARERKSCVVFPELPAGVKVEIPMIRMIQNTAQFCGLSHENPNRHIDNFLKICDTLRQEGVSKDALRLRLFSFSLLGDALDWFESLPEDSITTWVQLEEQFISKFFSPEKIAALRAEIMTFRQGVSETVYEAWSRFRKMLRNCPNHDIPRHIQVHTFYHGLTNGGKDKLDHLNGDSFLSGTTAECHNLLNNLVANHYEKKLERATPPKAAGVIEVDQVTALNAKIDFLMQSMKNFGVNQVQHTPVTCEECGEGHPSDQCPHSVESIQFVSNARKPQNNPYSNTYNPGWRQHPNFSWNNNQGQGLALRFQQGGQQQVQQPMQEKKPSLEETLIQFMASTAANFKMMETQIGQLANAINSRPRRSLPSNTEPNPRQDSKAQCQAVTLRNGTELQEVVKEPTKSKEKEVISEEKGKEIEAPLEVKALEQMPSYVKFMKDILSKKRRLGDYETVALTEECSAIIQNKLPPKLKDPGSFTIPCTIGTHFSGRALCDLGASINLMPYSIYRTLGLGEAKPTSITLQLADRSLTYPNGVIEDILVKVDKFIFPADFVVLDMEVDIEVPIILGRPFLATGRTLIDVQKGELTMRVQDQQITFNVFKAMKFPNESDECFAVSLFDKLAGNESIAEQPLDPLERALLDLLDEENEEDCEVVKTLDASKYFKSRGVESLERTAPSKVLKPSIEEPPTLELKPLPSHLCYAYLGESDTLPVIISSSLSDLQVEKLLRVLRNHKGAIGWTIADIKGISPSFCMHKILLEDGQKPSVESQRRLNPIMKEVVKKEIIKWLDAGIIYPISDSSWVSPVQCVPKKGGITVVHNMHNELIPTRTVTGWRVCMDYRKLNKATRKDHFPLPFIDQMLDRLAGKEFYCFLDGYSGYNQIAIVPEDQEKTTFTCPYGTFTFRKMPFGLCNAPATFQRCMMAIFTDMVENCLEVFMDDFSVYGDSFDECLNNLSCVLKRCEDTNLILNWEKCHFMVQEGIVLDHKVSNRGIEVDKAKLETIEKLPPPTSVKGVRSFLGHAGFYRRFIKDFSKISKPLCNLLEKDVPFKFDDACLDGFNDLKGRLISAPIITAPDWSFPFELMCDASDFAIGAVLGQRKDKIFRSIYYASKTLNDAQLNYTTTEKELLAVVFAFDKFRSYLVGTKVIVYTDHAAIRYLIEKKDAKPWLIRWVLLLQEFDLEI</sequence>
<evidence type="ECO:0000256" key="2">
    <source>
        <dbReference type="ARBA" id="ARBA00022679"/>
    </source>
</evidence>
<dbReference type="CDD" id="cd00303">
    <property type="entry name" value="retropepsin_like"/>
    <property type="match status" value="1"/>
</dbReference>
<evidence type="ECO:0000256" key="4">
    <source>
        <dbReference type="ARBA" id="ARBA00022722"/>
    </source>
</evidence>
<evidence type="ECO:0000256" key="1">
    <source>
        <dbReference type="ARBA" id="ARBA00012493"/>
    </source>
</evidence>
<reference evidence="13" key="1">
    <citation type="journal article" date="2018" name="Gigascience">
        <title>Genome assembly of the Pink Ipe (Handroanthus impetiginosus, Bignoniaceae), a highly valued, ecologically keystone Neotropical timber forest tree.</title>
        <authorList>
            <person name="Silva-Junior O.B."/>
            <person name="Grattapaglia D."/>
            <person name="Novaes E."/>
            <person name="Collevatti R.G."/>
        </authorList>
    </citation>
    <scope>NUCLEOTIDE SEQUENCE [LARGE SCALE GENOMIC DNA]</scope>
    <source>
        <strain evidence="13">cv. UFG-1</strain>
    </source>
</reference>
<feature type="region of interest" description="Disordered" evidence="8">
    <location>
        <begin position="471"/>
        <end position="494"/>
    </location>
</feature>
<organism evidence="12 13">
    <name type="scientific">Handroanthus impetiginosus</name>
    <dbReference type="NCBI Taxonomy" id="429701"/>
    <lineage>
        <taxon>Eukaryota</taxon>
        <taxon>Viridiplantae</taxon>
        <taxon>Streptophyta</taxon>
        <taxon>Embryophyta</taxon>
        <taxon>Tracheophyta</taxon>
        <taxon>Spermatophyta</taxon>
        <taxon>Magnoliopsida</taxon>
        <taxon>eudicotyledons</taxon>
        <taxon>Gunneridae</taxon>
        <taxon>Pentapetalae</taxon>
        <taxon>asterids</taxon>
        <taxon>lamiids</taxon>
        <taxon>Lamiales</taxon>
        <taxon>Bignoniaceae</taxon>
        <taxon>Crescentiina</taxon>
        <taxon>Tabebuia alliance</taxon>
        <taxon>Handroanthus</taxon>
    </lineage>
</organism>
<evidence type="ECO:0000313" key="12">
    <source>
        <dbReference type="EMBL" id="PIN16590.1"/>
    </source>
</evidence>
<dbReference type="CDD" id="cd01647">
    <property type="entry name" value="RT_LTR"/>
    <property type="match status" value="1"/>
</dbReference>
<keyword evidence="2 12" id="KW-0808">Transferase</keyword>
<comment type="caution">
    <text evidence="12">The sequence shown here is derived from an EMBL/GenBank/DDBJ whole genome shotgun (WGS) entry which is preliminary data.</text>
</comment>
<keyword evidence="4" id="KW-0540">Nuclease</keyword>
<dbReference type="InterPro" id="IPR043502">
    <property type="entry name" value="DNA/RNA_pol_sf"/>
</dbReference>
<dbReference type="InterPro" id="IPR005162">
    <property type="entry name" value="Retrotrans_gag_dom"/>
</dbReference>
<dbReference type="Pfam" id="PF00078">
    <property type="entry name" value="RVT_1"/>
    <property type="match status" value="1"/>
</dbReference>
<dbReference type="InterPro" id="IPR050951">
    <property type="entry name" value="Retrovirus_Pol_polyprotein"/>
</dbReference>
<evidence type="ECO:0000313" key="13">
    <source>
        <dbReference type="Proteomes" id="UP000231279"/>
    </source>
</evidence>
<protein>
    <recommendedName>
        <fullName evidence="1">RNA-directed DNA polymerase</fullName>
        <ecNumber evidence="1">2.7.7.49</ecNumber>
    </recommendedName>
</protein>
<dbReference type="SUPFAM" id="SSF56672">
    <property type="entry name" value="DNA/RNA polymerases"/>
    <property type="match status" value="1"/>
</dbReference>
<dbReference type="InterPro" id="IPR041373">
    <property type="entry name" value="RT_RNaseH"/>
</dbReference>
<evidence type="ECO:0000259" key="11">
    <source>
        <dbReference type="Pfam" id="PF17917"/>
    </source>
</evidence>
<keyword evidence="3 12" id="KW-0548">Nucleotidyltransferase</keyword>
<proteinExistence type="predicted"/>
<dbReference type="Pfam" id="PF17917">
    <property type="entry name" value="RT_RNaseH"/>
    <property type="match status" value="1"/>
</dbReference>
<keyword evidence="5" id="KW-0255">Endonuclease</keyword>
<dbReference type="InterPro" id="IPR000477">
    <property type="entry name" value="RT_dom"/>
</dbReference>
<dbReference type="OrthoDB" id="10055717at2759"/>
<dbReference type="FunFam" id="3.30.70.270:FF:000020">
    <property type="entry name" value="Transposon Tf2-6 polyprotein-like Protein"/>
    <property type="match status" value="1"/>
</dbReference>
<dbReference type="InterPro" id="IPR021109">
    <property type="entry name" value="Peptidase_aspartic_dom_sf"/>
</dbReference>
<dbReference type="Pfam" id="PF03732">
    <property type="entry name" value="Retrotrans_gag"/>
    <property type="match status" value="1"/>
</dbReference>
<dbReference type="Proteomes" id="UP000231279">
    <property type="component" value="Unassembled WGS sequence"/>
</dbReference>
<dbReference type="PANTHER" id="PTHR37984">
    <property type="entry name" value="PROTEIN CBG26694"/>
    <property type="match status" value="1"/>
</dbReference>
<name>A0A2G9HH15_9LAMI</name>
<dbReference type="EC" id="2.7.7.49" evidence="1"/>
<feature type="domain" description="Reverse transcriptase" evidence="9">
    <location>
        <begin position="943"/>
        <end position="1089"/>
    </location>
</feature>
<dbReference type="PANTHER" id="PTHR37984:SF5">
    <property type="entry name" value="PROTEIN NYNRIN-LIKE"/>
    <property type="match status" value="1"/>
</dbReference>
<dbReference type="GO" id="GO:0003964">
    <property type="term" value="F:RNA-directed DNA polymerase activity"/>
    <property type="evidence" value="ECO:0007669"/>
    <property type="project" value="UniProtKB-KW"/>
</dbReference>
<keyword evidence="13" id="KW-1185">Reference proteome</keyword>
<dbReference type="Gene3D" id="2.40.70.10">
    <property type="entry name" value="Acid Proteases"/>
    <property type="match status" value="1"/>
</dbReference>
<evidence type="ECO:0000256" key="3">
    <source>
        <dbReference type="ARBA" id="ARBA00022695"/>
    </source>
</evidence>
<evidence type="ECO:0000256" key="6">
    <source>
        <dbReference type="ARBA" id="ARBA00022801"/>
    </source>
</evidence>
<evidence type="ECO:0000256" key="7">
    <source>
        <dbReference type="ARBA" id="ARBA00022918"/>
    </source>
</evidence>
<dbReference type="Gene3D" id="3.30.70.270">
    <property type="match status" value="2"/>
</dbReference>
<gene>
    <name evidence="12" type="ORF">CDL12_10756</name>
</gene>
<dbReference type="Gene3D" id="3.10.10.10">
    <property type="entry name" value="HIV Type 1 Reverse Transcriptase, subunit A, domain 1"/>
    <property type="match status" value="1"/>
</dbReference>
<dbReference type="EMBL" id="NKXS01001836">
    <property type="protein sequence ID" value="PIN16590.1"/>
    <property type="molecule type" value="Genomic_DNA"/>
</dbReference>
<dbReference type="GO" id="GO:0003887">
    <property type="term" value="F:DNA-directed DNA polymerase activity"/>
    <property type="evidence" value="ECO:0007669"/>
    <property type="project" value="UniProtKB-KW"/>
</dbReference>
<dbReference type="InterPro" id="IPR043128">
    <property type="entry name" value="Rev_trsase/Diguanyl_cyclase"/>
</dbReference>
<dbReference type="GO" id="GO:0016787">
    <property type="term" value="F:hydrolase activity"/>
    <property type="evidence" value="ECO:0007669"/>
    <property type="project" value="UniProtKB-KW"/>
</dbReference>
<evidence type="ECO:0000256" key="5">
    <source>
        <dbReference type="ARBA" id="ARBA00022759"/>
    </source>
</evidence>
<evidence type="ECO:0000259" key="10">
    <source>
        <dbReference type="Pfam" id="PF03732"/>
    </source>
</evidence>
<feature type="domain" description="Retrotransposon gag" evidence="10">
    <location>
        <begin position="185"/>
        <end position="278"/>
    </location>
</feature>
<keyword evidence="7" id="KW-0695">RNA-directed DNA polymerase</keyword>
<dbReference type="CDD" id="cd09274">
    <property type="entry name" value="RNase_HI_RT_Ty3"/>
    <property type="match status" value="1"/>
</dbReference>
<keyword evidence="12" id="KW-0239">DNA-directed DNA polymerase</keyword>
<evidence type="ECO:0000256" key="8">
    <source>
        <dbReference type="SAM" id="MobiDB-lite"/>
    </source>
</evidence>
<keyword evidence="6" id="KW-0378">Hydrolase</keyword>
<accession>A0A2G9HH15</accession>
<dbReference type="GO" id="GO:0004519">
    <property type="term" value="F:endonuclease activity"/>
    <property type="evidence" value="ECO:0007669"/>
    <property type="project" value="UniProtKB-KW"/>
</dbReference>
<dbReference type="STRING" id="429701.A0A2G9HH15"/>